<reference evidence="2" key="1">
    <citation type="journal article" date="2019" name="IScience">
        <title>Narwhal Genome Reveals Long-Term Low Genetic Diversity despite Current Large Abundance Size.</title>
        <authorList>
            <person name="Westbury M.V."/>
            <person name="Petersen B."/>
            <person name="Garde E."/>
            <person name="Heide-Jorgensen M.P."/>
            <person name="Lorenzen E.D."/>
        </authorList>
    </citation>
    <scope>NUCLEOTIDE SEQUENCE [LARGE SCALE GENOMIC DNA]</scope>
</reference>
<dbReference type="PANTHER" id="PTHR34446">
    <property type="entry name" value="SMALL INTEGRAL MEMBRANE PROTEIN 10"/>
    <property type="match status" value="1"/>
</dbReference>
<organism evidence="1 2">
    <name type="scientific">Monodon monoceros</name>
    <name type="common">Narwhal</name>
    <name type="synonym">Ceratodon monodon</name>
    <dbReference type="NCBI Taxonomy" id="40151"/>
    <lineage>
        <taxon>Eukaryota</taxon>
        <taxon>Metazoa</taxon>
        <taxon>Chordata</taxon>
        <taxon>Craniata</taxon>
        <taxon>Vertebrata</taxon>
        <taxon>Euteleostomi</taxon>
        <taxon>Mammalia</taxon>
        <taxon>Eutheria</taxon>
        <taxon>Laurasiatheria</taxon>
        <taxon>Artiodactyla</taxon>
        <taxon>Whippomorpha</taxon>
        <taxon>Cetacea</taxon>
        <taxon>Odontoceti</taxon>
        <taxon>Monodontidae</taxon>
        <taxon>Monodon</taxon>
    </lineage>
</organism>
<name>A0A4U1FI54_MONMO</name>
<comment type="caution">
    <text evidence="1">The sequence shown here is derived from an EMBL/GenBank/DDBJ whole genome shotgun (WGS) entry which is preliminary data.</text>
</comment>
<protein>
    <submittedName>
        <fullName evidence="1">Uncharacterized protein</fullName>
    </submittedName>
</protein>
<evidence type="ECO:0000313" key="1">
    <source>
        <dbReference type="EMBL" id="TKC49227.1"/>
    </source>
</evidence>
<dbReference type="AlphaFoldDB" id="A0A4U1FI54"/>
<sequence length="124" mass="13321">MAAALSGLAVRLSRSAATGGSYGAFCKGLTRTLIIFFDLAWRSAHELPLLLSRGFGDSQSAPAESVTSLGNYRSGWFRSPPVRLVGVTAADLALGHDQSLRDKEKKCLRSRCSVSVIAKFYRAV</sequence>
<dbReference type="EMBL" id="RWIC01000128">
    <property type="protein sequence ID" value="TKC49227.1"/>
    <property type="molecule type" value="Genomic_DNA"/>
</dbReference>
<evidence type="ECO:0000313" key="2">
    <source>
        <dbReference type="Proteomes" id="UP000308365"/>
    </source>
</evidence>
<accession>A0A4U1FI54</accession>
<dbReference type="Proteomes" id="UP000308365">
    <property type="component" value="Unassembled WGS sequence"/>
</dbReference>
<dbReference type="PANTHER" id="PTHR34446:SF1">
    <property type="entry name" value="SALIVARY GLAND SPECIFIC PROTEIN SAGSIN1"/>
    <property type="match status" value="1"/>
</dbReference>
<dbReference type="Pfam" id="PF15118">
    <property type="entry name" value="DUF4560"/>
    <property type="match status" value="1"/>
</dbReference>
<dbReference type="InterPro" id="IPR029367">
    <property type="entry name" value="SMIM10"/>
</dbReference>
<gene>
    <name evidence="1" type="ORF">EI555_007758</name>
</gene>
<proteinExistence type="predicted"/>